<name>A0ABZ0EN71_9BURK</name>
<evidence type="ECO:0000313" key="5">
    <source>
        <dbReference type="EMBL" id="WOD18611.1"/>
    </source>
</evidence>
<evidence type="ECO:0000259" key="4">
    <source>
        <dbReference type="PROSITE" id="PS51898"/>
    </source>
</evidence>
<accession>A0ABZ0EN71</accession>
<dbReference type="SUPFAM" id="SSF56349">
    <property type="entry name" value="DNA breaking-rejoining enzymes"/>
    <property type="match status" value="1"/>
</dbReference>
<evidence type="ECO:0000313" key="6">
    <source>
        <dbReference type="Proteomes" id="UP001302652"/>
    </source>
</evidence>
<dbReference type="InterPro" id="IPR050090">
    <property type="entry name" value="Tyrosine_recombinase_XerCD"/>
</dbReference>
<keyword evidence="1" id="KW-0159">Chromosome partition</keyword>
<dbReference type="Pfam" id="PF00589">
    <property type="entry name" value="Phage_integrase"/>
    <property type="match status" value="1"/>
</dbReference>
<dbReference type="PANTHER" id="PTHR30349:SF81">
    <property type="entry name" value="TYROSINE RECOMBINASE XERC"/>
    <property type="match status" value="1"/>
</dbReference>
<sequence>MLNDALIRYIELRRSLGFKLRSQYVLLRNFVEYATANGDDFIRAERVLNWAILAPSAPQRRNRLLTVRRFATASRMEDPRHELPAADAMGRSRFRRRLPYIYQPEDIERLIREASLLKPSGTLRPLMYSTLFGLLAATGMRVSEALSLRLDDVTSDGLLIRDTKFRKSRLLPLHETTRRALERCLLVRAGMSVSHDFLFICNSGTPLAYPTVVATFLKLVRSLGLRAGPGEPGPHIHDLRHTFAVRSLERCQREGEEVSRHTVALSTYLGHGHVTDTYWYLQATPILMQHIAEAGEIFYRGGDV</sequence>
<organism evidence="5 6">
    <name type="scientific">Paraburkholderia kirstenboschensis</name>
    <dbReference type="NCBI Taxonomy" id="1245436"/>
    <lineage>
        <taxon>Bacteria</taxon>
        <taxon>Pseudomonadati</taxon>
        <taxon>Pseudomonadota</taxon>
        <taxon>Betaproteobacteria</taxon>
        <taxon>Burkholderiales</taxon>
        <taxon>Burkholderiaceae</taxon>
        <taxon>Paraburkholderia</taxon>
    </lineage>
</organism>
<keyword evidence="6" id="KW-1185">Reference proteome</keyword>
<dbReference type="Gene3D" id="1.10.443.10">
    <property type="entry name" value="Intergrase catalytic core"/>
    <property type="match status" value="1"/>
</dbReference>
<dbReference type="InterPro" id="IPR013762">
    <property type="entry name" value="Integrase-like_cat_sf"/>
</dbReference>
<evidence type="ECO:0000256" key="3">
    <source>
        <dbReference type="ARBA" id="ARBA00023172"/>
    </source>
</evidence>
<dbReference type="PANTHER" id="PTHR30349">
    <property type="entry name" value="PHAGE INTEGRASE-RELATED"/>
    <property type="match status" value="1"/>
</dbReference>
<feature type="domain" description="Tyr recombinase" evidence="4">
    <location>
        <begin position="97"/>
        <end position="293"/>
    </location>
</feature>
<dbReference type="RefSeq" id="WP_317020873.1">
    <property type="nucleotide sequence ID" value="NZ_CP136513.1"/>
</dbReference>
<evidence type="ECO:0000256" key="2">
    <source>
        <dbReference type="ARBA" id="ARBA00022908"/>
    </source>
</evidence>
<dbReference type="InterPro" id="IPR011010">
    <property type="entry name" value="DNA_brk_join_enz"/>
</dbReference>
<keyword evidence="2" id="KW-0229">DNA integration</keyword>
<protein>
    <submittedName>
        <fullName evidence="5">Tyrosine-type recombinase/integrase</fullName>
    </submittedName>
</protein>
<dbReference type="Proteomes" id="UP001302652">
    <property type="component" value="Chromosome 1"/>
</dbReference>
<proteinExistence type="predicted"/>
<dbReference type="InterPro" id="IPR002104">
    <property type="entry name" value="Integrase_catalytic"/>
</dbReference>
<evidence type="ECO:0000256" key="1">
    <source>
        <dbReference type="ARBA" id="ARBA00022829"/>
    </source>
</evidence>
<gene>
    <name evidence="5" type="ORF">RW095_38515</name>
</gene>
<reference evidence="5 6" key="1">
    <citation type="submission" date="2023-10" db="EMBL/GenBank/DDBJ databases">
        <title>Surface-active antibiotics is a multifunctional adaptation for post-fire microbes.</title>
        <authorList>
            <person name="Liu M.D."/>
            <person name="Du Y."/>
            <person name="Koupaei S.K."/>
            <person name="Kim N.R."/>
            <person name="Zhang W."/>
            <person name="Traxler M.F."/>
        </authorList>
    </citation>
    <scope>NUCLEOTIDE SEQUENCE [LARGE SCALE GENOMIC DNA]</scope>
    <source>
        <strain evidence="5 6">F3</strain>
    </source>
</reference>
<keyword evidence="3" id="KW-0233">DNA recombination</keyword>
<dbReference type="PROSITE" id="PS51898">
    <property type="entry name" value="TYR_RECOMBINASE"/>
    <property type="match status" value="1"/>
</dbReference>
<dbReference type="EMBL" id="CP136513">
    <property type="protein sequence ID" value="WOD18611.1"/>
    <property type="molecule type" value="Genomic_DNA"/>
</dbReference>